<dbReference type="InterPro" id="IPR027417">
    <property type="entry name" value="P-loop_NTPase"/>
</dbReference>
<dbReference type="Gene3D" id="3.40.50.300">
    <property type="entry name" value="P-loop containing nucleotide triphosphate hydrolases"/>
    <property type="match status" value="1"/>
</dbReference>
<dbReference type="InterPro" id="IPR003959">
    <property type="entry name" value="ATPase_AAA_core"/>
</dbReference>
<dbReference type="Pfam" id="PF00004">
    <property type="entry name" value="AAA"/>
    <property type="match status" value="1"/>
</dbReference>
<dbReference type="Proteomes" id="UP001566132">
    <property type="component" value="Unassembled WGS sequence"/>
</dbReference>
<organism evidence="3 4">
    <name type="scientific">Hypothenemus hampei</name>
    <name type="common">Coffee berry borer</name>
    <dbReference type="NCBI Taxonomy" id="57062"/>
    <lineage>
        <taxon>Eukaryota</taxon>
        <taxon>Metazoa</taxon>
        <taxon>Ecdysozoa</taxon>
        <taxon>Arthropoda</taxon>
        <taxon>Hexapoda</taxon>
        <taxon>Insecta</taxon>
        <taxon>Pterygota</taxon>
        <taxon>Neoptera</taxon>
        <taxon>Endopterygota</taxon>
        <taxon>Coleoptera</taxon>
        <taxon>Polyphaga</taxon>
        <taxon>Cucujiformia</taxon>
        <taxon>Curculionidae</taxon>
        <taxon>Scolytinae</taxon>
        <taxon>Hypothenemus</taxon>
    </lineage>
</organism>
<feature type="domain" description="AAA+ ATPase" evidence="2">
    <location>
        <begin position="734"/>
        <end position="893"/>
    </location>
</feature>
<dbReference type="PANTHER" id="PTHR23389:SF21">
    <property type="entry name" value="ATPASE FAMILY AAA DOMAIN-CONTAINING PROTEIN 5"/>
    <property type="match status" value="1"/>
</dbReference>
<proteinExistence type="predicted"/>
<evidence type="ECO:0000313" key="4">
    <source>
        <dbReference type="Proteomes" id="UP001566132"/>
    </source>
</evidence>
<dbReference type="SUPFAM" id="SSF52540">
    <property type="entry name" value="P-loop containing nucleoside triphosphate hydrolases"/>
    <property type="match status" value="1"/>
</dbReference>
<dbReference type="EMBL" id="JBDJPC010000007">
    <property type="protein sequence ID" value="KAL1494989.1"/>
    <property type="molecule type" value="Genomic_DNA"/>
</dbReference>
<dbReference type="SMART" id="SM00382">
    <property type="entry name" value="AAA"/>
    <property type="match status" value="1"/>
</dbReference>
<accession>A0ABD1EKF1</accession>
<dbReference type="AlphaFoldDB" id="A0ABD1EKF1"/>
<feature type="region of interest" description="Disordered" evidence="1">
    <location>
        <begin position="1"/>
        <end position="37"/>
    </location>
</feature>
<evidence type="ECO:0000313" key="3">
    <source>
        <dbReference type="EMBL" id="KAL1494989.1"/>
    </source>
</evidence>
<feature type="compositionally biased region" description="Basic residues" evidence="1">
    <location>
        <begin position="645"/>
        <end position="656"/>
    </location>
</feature>
<name>A0ABD1EKF1_HYPHA</name>
<dbReference type="PANTHER" id="PTHR23389">
    <property type="entry name" value="CHROMOSOME TRANSMISSION FIDELITY FACTOR 18"/>
    <property type="match status" value="1"/>
</dbReference>
<sequence length="1205" mass="138241">MKSITDYLKSPSKSKRLLNSENNVNSSNASQRGLNNDLESAQNKKLIKKRQKHHKPADPEVKNVEELLQINLNLKYPTISATNISESLKQSQLENVNSNKQPQKLSERSDDELGVVELTNNVETSASKIDAFQVLMNSTNNIIGTNSEGNSLRSSCHVSEEILDQNKEKLKIRKSLFKDLSEQRGAAKRKREEEDLDKTIKLKLERRARRLKKLLRVQDEDISHFQEDSIIFRKKKPRCISSSDSDSNSQLPAEHYTKKLEYIEENTQDVIISSPLKPVKGNNLLNFLGAVNKTTKTDTVKVVDESLPKSSDVIKIKLFSPQCVNKTLFSQREKCSKINVLKQEEQKEKSKVARDDRNSSLNNTIDELILKDSIQIQNISNSIHSVSSEDSPEILNGPKYLKKKHKTLVSGNEYNEQNISDISTLEDFSSPRRSIRKRLSVNYKELDCGLGVTTRLENKKRKTLVKEKKSKVDIIEKINLRGTESRKKSAPIVQNKMAPVFLKTIPKPKIDPEVVEARKRFLLSGVPDSLKKNTLKQKRTEERGFNVFPKISHIQQKCKSSMWSLTKPNLDIKYDESSSLEIELESLKFQGLTDTTRNKINLFIEEKQLNQSKQLIHQIKAQNPDYPVYKVFKSICERNNINTKRNTKRSPKKSKKKSVETNEFNGEKHEMWTEKYKPLSSKEIIGNHQSVEALKKWLDNWKLYSQDVNSKKKLNSDANFDCIDSESRDSGLGIGTTMVLYGPCGCGKTSAVYAIANELNFNVIELNASIKRTGKKLLQELQEATQSHQVRKKEMNTFFSTISRKAKIANTEENSDARKMCILLIEDIDLIFEQDEGFLTSLSQLTNTSKRPIILTTTDITPVHVQKFINQHQCIAFHPLSARCLSVWLQIICLVEQGMLIEKDDIGHFLNYNRGDIRKTLLEIQFWSQSGGQINRNRSYAIKTTSNRDLNDIISNNDDEVLSEPCEKSGNSAETYIHRNCLDSFEIFNRLLPQNIKLGSIWWNFSNLLDINVSHQADENINGKKKLKSLLAMYDSLIFTDTLTKSLKCDDFDYEPIMKSWSMKSLDSLELNENSYNHSGMFQELSNDICHTLVNGHLEYYNKINGSTTRLNKAMPNSPEKSWRNNQHACEKYLKESLSQSTYLERQAVALDYLPNLRHIARSEEKRAILNTKRGNRFRHYFRDLNVTFKPNLCKLASTVLFKDS</sequence>
<protein>
    <recommendedName>
        <fullName evidence="2">AAA+ ATPase domain-containing protein</fullName>
    </recommendedName>
</protein>
<keyword evidence="4" id="KW-1185">Reference proteome</keyword>
<dbReference type="InterPro" id="IPR003593">
    <property type="entry name" value="AAA+_ATPase"/>
</dbReference>
<feature type="compositionally biased region" description="Low complexity" evidence="1">
    <location>
        <begin position="19"/>
        <end position="30"/>
    </location>
</feature>
<gene>
    <name evidence="3" type="ORF">ABEB36_010485</name>
</gene>
<evidence type="ECO:0000256" key="1">
    <source>
        <dbReference type="SAM" id="MobiDB-lite"/>
    </source>
</evidence>
<comment type="caution">
    <text evidence="3">The sequence shown here is derived from an EMBL/GenBank/DDBJ whole genome shotgun (WGS) entry which is preliminary data.</text>
</comment>
<evidence type="ECO:0000259" key="2">
    <source>
        <dbReference type="SMART" id="SM00382"/>
    </source>
</evidence>
<reference evidence="3 4" key="1">
    <citation type="submission" date="2024-05" db="EMBL/GenBank/DDBJ databases">
        <title>Genetic variation in Jamaican populations of the coffee berry borer (Hypothenemus hampei).</title>
        <authorList>
            <person name="Errbii M."/>
            <person name="Myrie A."/>
        </authorList>
    </citation>
    <scope>NUCLEOTIDE SEQUENCE [LARGE SCALE GENOMIC DNA]</scope>
    <source>
        <strain evidence="3">JA-Hopewell-2020-01-JO</strain>
        <tissue evidence="3">Whole body</tissue>
    </source>
</reference>
<feature type="region of interest" description="Disordered" evidence="1">
    <location>
        <begin position="642"/>
        <end position="663"/>
    </location>
</feature>